<evidence type="ECO:0000313" key="2">
    <source>
        <dbReference type="Proteomes" id="UP000886476"/>
    </source>
</evidence>
<dbReference type="PANTHER" id="PTHR46832">
    <property type="entry name" value="5'-METHYLTHIOADENOSINE/S-ADENOSYLHOMOCYSTEINE NUCLEOSIDASE"/>
    <property type="match status" value="1"/>
</dbReference>
<name>A0ABX2CQ61_9BRAD</name>
<dbReference type="Gene3D" id="3.40.50.1580">
    <property type="entry name" value="Nucleoside phosphorylase domain"/>
    <property type="match status" value="1"/>
</dbReference>
<reference evidence="1" key="1">
    <citation type="submission" date="2020-05" db="EMBL/GenBank/DDBJ databases">
        <title>Nod-independent and nitrogen-fixing Bradyrhizobium aeschynomene sp. nov. isolated from nodules of Aeschynomene indica.</title>
        <authorList>
            <person name="Zhang Z."/>
        </authorList>
    </citation>
    <scope>NUCLEOTIDE SEQUENCE</scope>
    <source>
        <strain evidence="1">83012</strain>
    </source>
</reference>
<protein>
    <recommendedName>
        <fullName evidence="3">Nucleoside phosphorylase domain-containing protein</fullName>
    </recommendedName>
</protein>
<comment type="caution">
    <text evidence="1">The sequence shown here is derived from an EMBL/GenBank/DDBJ whole genome shotgun (WGS) entry which is preliminary data.</text>
</comment>
<sequence length="426" mass="48310">MRLQKIATLLQRLRRPAFEPDRVDAHAARFAVAKDSRDLFDVACDAGLDALDTTPPEAYRSWLQLDPYSIRVFEDFAQHSPHLRRIQGYYTLFVLRAHDFDAFVKGRLRYEELSVDRVVRLPTFAINPEQHPGDAPGGDEARLGALVFDMGARNSSLGPAYSRWIVADMLWRLDHLLVQNPDIDKVGIFATNKSSIDLAIYFEMKPVASILSERFPDWKIYLASRKTYFDQVRTRDELAPLYRSNVWTRSYEISPQERKLLGEKMEPIYRARLRRRQRDVIRRTPMNGPLECDVLIVVATKLERDTVLGHIKSLPGPRGYDRRFGQRRTYYDFGELGGARVAMVQCEMGAGAPGASQATASDAIDELRPHSVVLAGIAFGVSPDKHQIGSILISQQLRPYELQRVGVDAQGQLRLIARGDRVTAST</sequence>
<proteinExistence type="predicted"/>
<dbReference type="EMBL" id="JABFDN010000024">
    <property type="protein sequence ID" value="NPU69835.1"/>
    <property type="molecule type" value="Genomic_DNA"/>
</dbReference>
<dbReference type="SUPFAM" id="SSF53167">
    <property type="entry name" value="Purine and uridine phosphorylases"/>
    <property type="match status" value="1"/>
</dbReference>
<organism evidence="1 2">
    <name type="scientific">Bradyrhizobium aeschynomenes</name>
    <dbReference type="NCBI Taxonomy" id="2734909"/>
    <lineage>
        <taxon>Bacteria</taxon>
        <taxon>Pseudomonadati</taxon>
        <taxon>Pseudomonadota</taxon>
        <taxon>Alphaproteobacteria</taxon>
        <taxon>Hyphomicrobiales</taxon>
        <taxon>Nitrobacteraceae</taxon>
        <taxon>Bradyrhizobium</taxon>
    </lineage>
</organism>
<accession>A0ABX2CQ61</accession>
<dbReference type="PANTHER" id="PTHR46832:SF1">
    <property type="entry name" value="5'-METHYLTHIOADENOSINE_S-ADENOSYLHOMOCYSTEINE NUCLEOSIDASE"/>
    <property type="match status" value="1"/>
</dbReference>
<dbReference type="InterPro" id="IPR035994">
    <property type="entry name" value="Nucleoside_phosphorylase_sf"/>
</dbReference>
<dbReference type="Proteomes" id="UP000886476">
    <property type="component" value="Unassembled WGS sequence"/>
</dbReference>
<evidence type="ECO:0008006" key="3">
    <source>
        <dbReference type="Google" id="ProtNLM"/>
    </source>
</evidence>
<gene>
    <name evidence="1" type="ORF">HL667_32925</name>
</gene>
<feature type="non-terminal residue" evidence="1">
    <location>
        <position position="426"/>
    </location>
</feature>
<evidence type="ECO:0000313" key="1">
    <source>
        <dbReference type="EMBL" id="NPU69835.1"/>
    </source>
</evidence>
<keyword evidence="2" id="KW-1185">Reference proteome</keyword>